<dbReference type="Proteomes" id="UP000887013">
    <property type="component" value="Unassembled WGS sequence"/>
</dbReference>
<reference evidence="2" key="1">
    <citation type="submission" date="2020-08" db="EMBL/GenBank/DDBJ databases">
        <title>Multicomponent nature underlies the extraordinary mechanical properties of spider dragline silk.</title>
        <authorList>
            <person name="Kono N."/>
            <person name="Nakamura H."/>
            <person name="Mori M."/>
            <person name="Yoshida Y."/>
            <person name="Ohtoshi R."/>
            <person name="Malay A.D."/>
            <person name="Moran D.A.P."/>
            <person name="Tomita M."/>
            <person name="Numata K."/>
            <person name="Arakawa K."/>
        </authorList>
    </citation>
    <scope>NUCLEOTIDE SEQUENCE</scope>
</reference>
<dbReference type="OrthoDB" id="7417053at2759"/>
<organism evidence="2 3">
    <name type="scientific">Nephila pilipes</name>
    <name type="common">Giant wood spider</name>
    <name type="synonym">Nephila maculata</name>
    <dbReference type="NCBI Taxonomy" id="299642"/>
    <lineage>
        <taxon>Eukaryota</taxon>
        <taxon>Metazoa</taxon>
        <taxon>Ecdysozoa</taxon>
        <taxon>Arthropoda</taxon>
        <taxon>Chelicerata</taxon>
        <taxon>Arachnida</taxon>
        <taxon>Araneae</taxon>
        <taxon>Araneomorphae</taxon>
        <taxon>Entelegynae</taxon>
        <taxon>Araneoidea</taxon>
        <taxon>Nephilidae</taxon>
        <taxon>Nephila</taxon>
    </lineage>
</organism>
<dbReference type="PROSITE" id="PS50175">
    <property type="entry name" value="ASP_PROT_RETROV"/>
    <property type="match status" value="1"/>
</dbReference>
<evidence type="ECO:0000313" key="2">
    <source>
        <dbReference type="EMBL" id="GFT43473.1"/>
    </source>
</evidence>
<dbReference type="InterPro" id="IPR001995">
    <property type="entry name" value="Peptidase_A2_cat"/>
</dbReference>
<dbReference type="InterPro" id="IPR001969">
    <property type="entry name" value="Aspartic_peptidase_AS"/>
</dbReference>
<protein>
    <submittedName>
        <fullName evidence="2">Transposon Ty3-I Gag-Pol polyprotein</fullName>
    </submittedName>
</protein>
<accession>A0A8X6TTS1</accession>
<sequence length="94" mass="10378">MCSALYFSAVDITASSAAEEEVLSRKFRLFVRDRKTGCKFLVDSGADVSIIPVSKDLTKPNLTNRVVKHDIEHHIVTTGEPVYSRAGQLAPDKE</sequence>
<dbReference type="GO" id="GO:0006508">
    <property type="term" value="P:proteolysis"/>
    <property type="evidence" value="ECO:0007669"/>
    <property type="project" value="InterPro"/>
</dbReference>
<feature type="domain" description="Peptidase A2" evidence="1">
    <location>
        <begin position="38"/>
        <end position="52"/>
    </location>
</feature>
<gene>
    <name evidence="2" type="primary">TY3B-I_126</name>
    <name evidence="2" type="ORF">NPIL_496051</name>
</gene>
<dbReference type="PROSITE" id="PS00141">
    <property type="entry name" value="ASP_PROTEASE"/>
    <property type="match status" value="1"/>
</dbReference>
<dbReference type="EMBL" id="BMAW01110517">
    <property type="protein sequence ID" value="GFT43473.1"/>
    <property type="molecule type" value="Genomic_DNA"/>
</dbReference>
<name>A0A8X6TTS1_NEPPI</name>
<comment type="caution">
    <text evidence="2">The sequence shown here is derived from an EMBL/GenBank/DDBJ whole genome shotgun (WGS) entry which is preliminary data.</text>
</comment>
<dbReference type="GO" id="GO:0004190">
    <property type="term" value="F:aspartic-type endopeptidase activity"/>
    <property type="evidence" value="ECO:0007669"/>
    <property type="project" value="InterPro"/>
</dbReference>
<dbReference type="AlphaFoldDB" id="A0A8X6TTS1"/>
<keyword evidence="3" id="KW-1185">Reference proteome</keyword>
<proteinExistence type="predicted"/>
<evidence type="ECO:0000313" key="3">
    <source>
        <dbReference type="Proteomes" id="UP000887013"/>
    </source>
</evidence>
<evidence type="ECO:0000259" key="1">
    <source>
        <dbReference type="PROSITE" id="PS50175"/>
    </source>
</evidence>